<dbReference type="Pfam" id="PF11905">
    <property type="entry name" value="DUF3425"/>
    <property type="match status" value="1"/>
</dbReference>
<reference evidence="3" key="1">
    <citation type="submission" date="2023-06" db="EMBL/GenBank/DDBJ databases">
        <title>Genome-scale phylogeny and comparative genomics of the fungal order Sordariales.</title>
        <authorList>
            <consortium name="Lawrence Berkeley National Laboratory"/>
            <person name="Hensen N."/>
            <person name="Bonometti L."/>
            <person name="Westerberg I."/>
            <person name="Brannstrom I.O."/>
            <person name="Guillou S."/>
            <person name="Cros-Aarteil S."/>
            <person name="Calhoun S."/>
            <person name="Haridas S."/>
            <person name="Kuo A."/>
            <person name="Mondo S."/>
            <person name="Pangilinan J."/>
            <person name="Riley R."/>
            <person name="Labutti K."/>
            <person name="Andreopoulos B."/>
            <person name="Lipzen A."/>
            <person name="Chen C."/>
            <person name="Yanf M."/>
            <person name="Daum C."/>
            <person name="Ng V."/>
            <person name="Clum A."/>
            <person name="Steindorff A."/>
            <person name="Ohm R."/>
            <person name="Martin F."/>
            <person name="Silar P."/>
            <person name="Natvig D."/>
            <person name="Lalanne C."/>
            <person name="Gautier V."/>
            <person name="Ament-Velasquez S.L."/>
            <person name="Kruys A."/>
            <person name="Hutchinson M.I."/>
            <person name="Powell A.J."/>
            <person name="Barry K."/>
            <person name="Miller A.N."/>
            <person name="Grigoriev I.V."/>
            <person name="Debuchy R."/>
            <person name="Gladieux P."/>
            <person name="Thoren M.H."/>
            <person name="Johannesson H."/>
        </authorList>
    </citation>
    <scope>NUCLEOTIDE SEQUENCE</scope>
    <source>
        <strain evidence="3">8032-3</strain>
    </source>
</reference>
<dbReference type="RefSeq" id="XP_060286257.1">
    <property type="nucleotide sequence ID" value="XM_060430480.1"/>
</dbReference>
<name>A0AAJ0C7E0_9PEZI</name>
<protein>
    <recommendedName>
        <fullName evidence="5">BZIP domain-containing protein</fullName>
    </recommendedName>
</protein>
<sequence length="456" mass="51506">MGLRDNTRHRIHRSQEFLLSRMDACDNAAKPVTYRPVSTLSAGQLAHKRHWDRARQRNYRSSAKNQIRELEEELRDVAARLEAAEKERDSLRARLLEQPKAAEDLQKECRRLRDIIKSAFSEMQACGEREKIREATPEQQAFRGGSEGGSTAAKDCPGSNLSVDESYATESSGQELSGPRPGVSEVCISLDSLTDIWPVPSPSPQAAGLQRYSRDGILRFDHAQLPQLQSTISDSLGRWSMMPVNTAPMAALDWAVVEMEELCWNKTSKDMAITEFTTPAFPHVSSLLNPQTRPAHPQQPITSAVVTRILSQMPVGGTTERLGAMWLLCNLVRWRLCRTRETFAALPEFLRPTETQLTIPHPIWMDVIVWPAVRDRLIQEFDYTEFDVFRYSIGSSLSLGWTNGLSACLSLTDTLDEYSLSLEFENHLRHLSNWTVDAAFVEEFRFLDGAINVRSS</sequence>
<proteinExistence type="predicted"/>
<feature type="compositionally biased region" description="Polar residues" evidence="2">
    <location>
        <begin position="159"/>
        <end position="175"/>
    </location>
</feature>
<evidence type="ECO:0000256" key="1">
    <source>
        <dbReference type="SAM" id="Coils"/>
    </source>
</evidence>
<dbReference type="CDD" id="cd14688">
    <property type="entry name" value="bZIP_YAP"/>
    <property type="match status" value="1"/>
</dbReference>
<dbReference type="PANTHER" id="PTHR37012:SF2">
    <property type="entry name" value="BZIP DOMAIN-CONTAINING PROTEIN-RELATED"/>
    <property type="match status" value="1"/>
</dbReference>
<dbReference type="EMBL" id="MU839001">
    <property type="protein sequence ID" value="KAK1770044.1"/>
    <property type="molecule type" value="Genomic_DNA"/>
</dbReference>
<accession>A0AAJ0C7E0</accession>
<gene>
    <name evidence="3" type="ORF">QBC33DRAFT_567407</name>
</gene>
<evidence type="ECO:0000313" key="3">
    <source>
        <dbReference type="EMBL" id="KAK1770044.1"/>
    </source>
</evidence>
<comment type="caution">
    <text evidence="3">The sequence shown here is derived from an EMBL/GenBank/DDBJ whole genome shotgun (WGS) entry which is preliminary data.</text>
</comment>
<evidence type="ECO:0000256" key="2">
    <source>
        <dbReference type="SAM" id="MobiDB-lite"/>
    </source>
</evidence>
<feature type="coiled-coil region" evidence="1">
    <location>
        <begin position="53"/>
        <end position="122"/>
    </location>
</feature>
<keyword evidence="1" id="KW-0175">Coiled coil</keyword>
<evidence type="ECO:0000313" key="4">
    <source>
        <dbReference type="Proteomes" id="UP001244011"/>
    </source>
</evidence>
<organism evidence="3 4">
    <name type="scientific">Phialemonium atrogriseum</name>
    <dbReference type="NCBI Taxonomy" id="1093897"/>
    <lineage>
        <taxon>Eukaryota</taxon>
        <taxon>Fungi</taxon>
        <taxon>Dikarya</taxon>
        <taxon>Ascomycota</taxon>
        <taxon>Pezizomycotina</taxon>
        <taxon>Sordariomycetes</taxon>
        <taxon>Sordariomycetidae</taxon>
        <taxon>Cephalothecales</taxon>
        <taxon>Cephalothecaceae</taxon>
        <taxon>Phialemonium</taxon>
    </lineage>
</organism>
<dbReference type="InterPro" id="IPR021833">
    <property type="entry name" value="DUF3425"/>
</dbReference>
<dbReference type="AlphaFoldDB" id="A0AAJ0C7E0"/>
<dbReference type="Proteomes" id="UP001244011">
    <property type="component" value="Unassembled WGS sequence"/>
</dbReference>
<feature type="region of interest" description="Disordered" evidence="2">
    <location>
        <begin position="130"/>
        <end position="181"/>
    </location>
</feature>
<dbReference type="GeneID" id="85313667"/>
<keyword evidence="4" id="KW-1185">Reference proteome</keyword>
<evidence type="ECO:0008006" key="5">
    <source>
        <dbReference type="Google" id="ProtNLM"/>
    </source>
</evidence>
<dbReference type="PANTHER" id="PTHR37012">
    <property type="entry name" value="B-ZIP TRANSCRIPTION FACTOR (EUROFUNG)-RELATED"/>
    <property type="match status" value="1"/>
</dbReference>